<dbReference type="GO" id="GO:0000155">
    <property type="term" value="F:phosphorelay sensor kinase activity"/>
    <property type="evidence" value="ECO:0007669"/>
    <property type="project" value="InterPro"/>
</dbReference>
<reference evidence="15" key="1">
    <citation type="submission" date="2016-10" db="EMBL/GenBank/DDBJ databases">
        <authorList>
            <person name="Varghese N."/>
            <person name="Submissions S."/>
        </authorList>
    </citation>
    <scope>NUCLEOTIDE SEQUENCE [LARGE SCALE GENOMIC DNA]</scope>
    <source>
        <strain evidence="15">CGMCC 1.11012</strain>
    </source>
</reference>
<dbReference type="PROSITE" id="PS50885">
    <property type="entry name" value="HAMP"/>
    <property type="match status" value="1"/>
</dbReference>
<feature type="transmembrane region" description="Helical" evidence="12">
    <location>
        <begin position="304"/>
        <end position="323"/>
    </location>
</feature>
<accession>A0A1G8QR35</accession>
<keyword evidence="2" id="KW-1003">Cell membrane</keyword>
<dbReference type="EMBL" id="FNDX01000011">
    <property type="protein sequence ID" value="SDJ07229.1"/>
    <property type="molecule type" value="Genomic_DNA"/>
</dbReference>
<dbReference type="InterPro" id="IPR036890">
    <property type="entry name" value="HATPase_C_sf"/>
</dbReference>
<evidence type="ECO:0000256" key="11">
    <source>
        <dbReference type="ARBA" id="ARBA00023136"/>
    </source>
</evidence>
<keyword evidence="3" id="KW-0597">Phosphoprotein</keyword>
<dbReference type="Pfam" id="PF02518">
    <property type="entry name" value="HATPase_c"/>
    <property type="match status" value="1"/>
</dbReference>
<keyword evidence="10" id="KW-0902">Two-component regulatory system</keyword>
<evidence type="ECO:0000256" key="4">
    <source>
        <dbReference type="ARBA" id="ARBA00022679"/>
    </source>
</evidence>
<feature type="transmembrane region" description="Helical" evidence="12">
    <location>
        <begin position="20"/>
        <end position="40"/>
    </location>
</feature>
<dbReference type="Gene3D" id="3.30.565.10">
    <property type="entry name" value="Histidine kinase-like ATPase, C-terminal domain"/>
    <property type="match status" value="1"/>
</dbReference>
<organism evidence="14 15">
    <name type="scientific">Paenibacillus typhae</name>
    <dbReference type="NCBI Taxonomy" id="1174501"/>
    <lineage>
        <taxon>Bacteria</taxon>
        <taxon>Bacillati</taxon>
        <taxon>Bacillota</taxon>
        <taxon>Bacilli</taxon>
        <taxon>Bacillales</taxon>
        <taxon>Paenibacillaceae</taxon>
        <taxon>Paenibacillus</taxon>
    </lineage>
</organism>
<dbReference type="GO" id="GO:0005524">
    <property type="term" value="F:ATP binding"/>
    <property type="evidence" value="ECO:0007669"/>
    <property type="project" value="UniProtKB-KW"/>
</dbReference>
<evidence type="ECO:0000256" key="8">
    <source>
        <dbReference type="ARBA" id="ARBA00022840"/>
    </source>
</evidence>
<protein>
    <submittedName>
        <fullName evidence="14">Two-component system, sensor histidine kinase YesM</fullName>
    </submittedName>
</protein>
<evidence type="ECO:0000256" key="9">
    <source>
        <dbReference type="ARBA" id="ARBA00022989"/>
    </source>
</evidence>
<evidence type="ECO:0000256" key="2">
    <source>
        <dbReference type="ARBA" id="ARBA00022475"/>
    </source>
</evidence>
<gene>
    <name evidence="14" type="ORF">SAMN05216192_111108</name>
</gene>
<evidence type="ECO:0000256" key="12">
    <source>
        <dbReference type="SAM" id="Phobius"/>
    </source>
</evidence>
<dbReference type="Proteomes" id="UP000199050">
    <property type="component" value="Unassembled WGS sequence"/>
</dbReference>
<dbReference type="InterPro" id="IPR003594">
    <property type="entry name" value="HATPase_dom"/>
</dbReference>
<keyword evidence="4" id="KW-0808">Transferase</keyword>
<keyword evidence="7 14" id="KW-0418">Kinase</keyword>
<keyword evidence="5 12" id="KW-0812">Transmembrane</keyword>
<dbReference type="Pfam" id="PF06580">
    <property type="entry name" value="His_kinase"/>
    <property type="match status" value="1"/>
</dbReference>
<evidence type="ECO:0000256" key="1">
    <source>
        <dbReference type="ARBA" id="ARBA00004651"/>
    </source>
</evidence>
<proteinExistence type="predicted"/>
<evidence type="ECO:0000313" key="14">
    <source>
        <dbReference type="EMBL" id="SDJ07229.1"/>
    </source>
</evidence>
<sequence>MGVIEKWLGKLRDQSLFSKIFVVMVISIVLVTVLITTVTAQMSQTLFVQTFSITNSKIIDQIKSALDNSHYTTVNTAINVGQSGVIRSFMTEKDGSSLANFRRYYSMRDQMDRIQSGIGAANIGLSILGGNGRSYTSDVTYWSGSSAQLEDNPITAAAQEQGGKLFYSFMDASPLNSAGRYVVAAKALTAPGLTEPYGTLYMFTRESDFRKNYASFTSKGNDVMFLDTAGRIVSSNRTEQIGSLSPDLLSSAKQIAEAGLASQELTIGGREVIVLADYLPSYNFYIVNLIDKKETIGTLFDKKMLFLIGGAIAAVAVLLIYFLTKRLTLSLRTLVKKMSNVTKKNFHNYMSVTGSYETRQLSTAFNYMLKELNDYVAQLVETQKEQRNAELAALQQQINPHFLYNTLASVNILVQRGSKEQATETIHALISLLQNTISNVKETITVEDELINLKHYVFINQVRNGSRVKVETFVSPDCMGAKVPKLILQPFIENAFFHAFNIKTSGYIYVTIMKDRDTLHCEVVDTGDGMDLDNKETIPASTSSRQLFSGIGIRNVHDRLLLLYGEPYGVTITSTPGQGTKVSIRIPC</sequence>
<keyword evidence="11 12" id="KW-0472">Membrane</keyword>
<dbReference type="PANTHER" id="PTHR34220">
    <property type="entry name" value="SENSOR HISTIDINE KINASE YPDA"/>
    <property type="match status" value="1"/>
</dbReference>
<dbReference type="InterPro" id="IPR050640">
    <property type="entry name" value="Bact_2-comp_sensor_kinase"/>
</dbReference>
<evidence type="ECO:0000259" key="13">
    <source>
        <dbReference type="PROSITE" id="PS50885"/>
    </source>
</evidence>
<dbReference type="Gene3D" id="6.10.340.10">
    <property type="match status" value="1"/>
</dbReference>
<evidence type="ECO:0000256" key="5">
    <source>
        <dbReference type="ARBA" id="ARBA00022692"/>
    </source>
</evidence>
<evidence type="ECO:0000313" key="15">
    <source>
        <dbReference type="Proteomes" id="UP000199050"/>
    </source>
</evidence>
<evidence type="ECO:0000256" key="3">
    <source>
        <dbReference type="ARBA" id="ARBA00022553"/>
    </source>
</evidence>
<keyword evidence="8" id="KW-0067">ATP-binding</keyword>
<feature type="domain" description="HAMP" evidence="13">
    <location>
        <begin position="325"/>
        <end position="377"/>
    </location>
</feature>
<dbReference type="RefSeq" id="WP_090714495.1">
    <property type="nucleotide sequence ID" value="NZ_CBCSKY010000009.1"/>
</dbReference>
<dbReference type="OrthoDB" id="9776552at2"/>
<dbReference type="InterPro" id="IPR003660">
    <property type="entry name" value="HAMP_dom"/>
</dbReference>
<name>A0A1G8QR35_9BACL</name>
<evidence type="ECO:0000256" key="6">
    <source>
        <dbReference type="ARBA" id="ARBA00022741"/>
    </source>
</evidence>
<dbReference type="PANTHER" id="PTHR34220:SF11">
    <property type="entry name" value="SENSOR PROTEIN KINASE HPTS"/>
    <property type="match status" value="1"/>
</dbReference>
<dbReference type="STRING" id="1174501.SAMN05216192_111108"/>
<dbReference type="InterPro" id="IPR010559">
    <property type="entry name" value="Sig_transdc_His_kin_internal"/>
</dbReference>
<keyword evidence="9 12" id="KW-1133">Transmembrane helix</keyword>
<comment type="subcellular location">
    <subcellularLocation>
        <location evidence="1">Cell membrane</location>
        <topology evidence="1">Multi-pass membrane protein</topology>
    </subcellularLocation>
</comment>
<evidence type="ECO:0000256" key="10">
    <source>
        <dbReference type="ARBA" id="ARBA00023012"/>
    </source>
</evidence>
<keyword evidence="15" id="KW-1185">Reference proteome</keyword>
<dbReference type="SUPFAM" id="SSF55874">
    <property type="entry name" value="ATPase domain of HSP90 chaperone/DNA topoisomerase II/histidine kinase"/>
    <property type="match status" value="1"/>
</dbReference>
<evidence type="ECO:0000256" key="7">
    <source>
        <dbReference type="ARBA" id="ARBA00022777"/>
    </source>
</evidence>
<keyword evidence="6" id="KW-0547">Nucleotide-binding</keyword>
<dbReference type="SMART" id="SM00304">
    <property type="entry name" value="HAMP"/>
    <property type="match status" value="1"/>
</dbReference>
<dbReference type="GO" id="GO:0005886">
    <property type="term" value="C:plasma membrane"/>
    <property type="evidence" value="ECO:0007669"/>
    <property type="project" value="UniProtKB-SubCell"/>
</dbReference>
<dbReference type="AlphaFoldDB" id="A0A1G8QR35"/>